<reference evidence="2" key="1">
    <citation type="submission" date="2020-05" db="EMBL/GenBank/DDBJ databases">
        <authorList>
            <person name="Chiriac C."/>
            <person name="Salcher M."/>
            <person name="Ghai R."/>
            <person name="Kavagutti S V."/>
        </authorList>
    </citation>
    <scope>NUCLEOTIDE SEQUENCE</scope>
</reference>
<keyword evidence="1" id="KW-1133">Transmembrane helix</keyword>
<evidence type="ECO:0000313" key="2">
    <source>
        <dbReference type="EMBL" id="CAB4656060.1"/>
    </source>
</evidence>
<sequence>MNDYSAMFSTPEIRNTHDMKLRFALIVSAVFSAMILSATYSAADVAPIVSPSPSASAVLSFTVRCPFSHTDTVDPIVMPGM</sequence>
<dbReference type="EMBL" id="CAEZWR010000016">
    <property type="protein sequence ID" value="CAB4656060.1"/>
    <property type="molecule type" value="Genomic_DNA"/>
</dbReference>
<keyword evidence="1" id="KW-0812">Transmembrane</keyword>
<gene>
    <name evidence="2" type="ORF">UFOPK2282_00228</name>
</gene>
<feature type="transmembrane region" description="Helical" evidence="1">
    <location>
        <begin position="21"/>
        <end position="43"/>
    </location>
</feature>
<evidence type="ECO:0000256" key="1">
    <source>
        <dbReference type="SAM" id="Phobius"/>
    </source>
</evidence>
<accession>A0A6J6L260</accession>
<protein>
    <submittedName>
        <fullName evidence="2">Unannotated protein</fullName>
    </submittedName>
</protein>
<dbReference type="AlphaFoldDB" id="A0A6J6L260"/>
<name>A0A6J6L260_9ZZZZ</name>
<keyword evidence="1" id="KW-0472">Membrane</keyword>
<proteinExistence type="predicted"/>
<organism evidence="2">
    <name type="scientific">freshwater metagenome</name>
    <dbReference type="NCBI Taxonomy" id="449393"/>
    <lineage>
        <taxon>unclassified sequences</taxon>
        <taxon>metagenomes</taxon>
        <taxon>ecological metagenomes</taxon>
    </lineage>
</organism>